<sequence>MLTITATRAFSQDSTAAKEPGKLTFSGYAEVYYSYDFNNPGNHVKPPFIYSYNRHNEVNLNLGFVKANYTSDRVRGNIAIMAGTYAQYNMASEAELLRHVYEANAGLRIGKGLWVDAGIMPSHIGFESAIGKDCYTLTRSILADNTPYYEAGVKITWNPNEQWTLAAMYLNGWQRIQRVNGNQTPAFGTQVTFKPNDKVALNYSTFIGNDKPDSARQMRYFNNLYGTFSIGDKCTLVAGIDYGLEQAAKGSSDLNTWYSPILIARYALTDKVALAGRVEHYNDKHGVIINTGTANGFQTTGYSLNLDVKPMDNVLFRIEGKYYDSKDAIFTKDDELKTGNVSVTTSLSLWF</sequence>
<reference evidence="1 2" key="1">
    <citation type="submission" date="2016-10" db="EMBL/GenBank/DDBJ databases">
        <authorList>
            <person name="de Groot N.N."/>
        </authorList>
    </citation>
    <scope>NUCLEOTIDE SEQUENCE [LARGE SCALE GENOMIC DNA]</scope>
    <source>
        <strain evidence="1 2">DSM 21039</strain>
    </source>
</reference>
<dbReference type="InterPro" id="IPR011486">
    <property type="entry name" value="BBP2"/>
</dbReference>
<protein>
    <submittedName>
        <fullName evidence="1">Putative beta-barrel porin-2, OmpL-like. bbp2</fullName>
    </submittedName>
</protein>
<accession>A0A1H7JEZ0</accession>
<dbReference type="EMBL" id="FOBB01000001">
    <property type="protein sequence ID" value="SEK73022.1"/>
    <property type="molecule type" value="Genomic_DNA"/>
</dbReference>
<evidence type="ECO:0000313" key="1">
    <source>
        <dbReference type="EMBL" id="SEK73022.1"/>
    </source>
</evidence>
<keyword evidence="2" id="KW-1185">Reference proteome</keyword>
<dbReference type="Proteomes" id="UP000198984">
    <property type="component" value="Unassembled WGS sequence"/>
</dbReference>
<gene>
    <name evidence="1" type="ORF">SAMN04488505_101781</name>
</gene>
<dbReference type="AlphaFoldDB" id="A0A1H7JEZ0"/>
<dbReference type="SUPFAM" id="SSF56935">
    <property type="entry name" value="Porins"/>
    <property type="match status" value="1"/>
</dbReference>
<dbReference type="OrthoDB" id="103154at2"/>
<evidence type="ECO:0000313" key="2">
    <source>
        <dbReference type="Proteomes" id="UP000198984"/>
    </source>
</evidence>
<dbReference type="Pfam" id="PF07642">
    <property type="entry name" value="BBP2"/>
    <property type="match status" value="1"/>
</dbReference>
<name>A0A1H7JEZ0_9BACT</name>
<dbReference type="STRING" id="573321.SAMN04488505_101781"/>
<proteinExistence type="predicted"/>
<organism evidence="1 2">
    <name type="scientific">Chitinophaga rupis</name>
    <dbReference type="NCBI Taxonomy" id="573321"/>
    <lineage>
        <taxon>Bacteria</taxon>
        <taxon>Pseudomonadati</taxon>
        <taxon>Bacteroidota</taxon>
        <taxon>Chitinophagia</taxon>
        <taxon>Chitinophagales</taxon>
        <taxon>Chitinophagaceae</taxon>
        <taxon>Chitinophaga</taxon>
    </lineage>
</organism>